<dbReference type="GO" id="GO:0007059">
    <property type="term" value="P:chromosome segregation"/>
    <property type="evidence" value="ECO:0007669"/>
    <property type="project" value="TreeGrafter"/>
</dbReference>
<evidence type="ECO:0000256" key="9">
    <source>
        <dbReference type="ARBA" id="ARBA00022776"/>
    </source>
</evidence>
<evidence type="ECO:0000313" key="19">
    <source>
        <dbReference type="Proteomes" id="UP000824782"/>
    </source>
</evidence>
<dbReference type="GO" id="GO:0000785">
    <property type="term" value="C:chromatin"/>
    <property type="evidence" value="ECO:0007669"/>
    <property type="project" value="TreeGrafter"/>
</dbReference>
<dbReference type="GO" id="GO:0046872">
    <property type="term" value="F:metal ion binding"/>
    <property type="evidence" value="ECO:0007669"/>
    <property type="project" value="UniProtKB-KW"/>
</dbReference>
<comment type="caution">
    <text evidence="18">The sequence shown here is derived from an EMBL/GenBank/DDBJ whole genome shotgun (WGS) entry which is preliminary data.</text>
</comment>
<comment type="function">
    <text evidence="1">Required for recruitment of CENPA to centromeres and normal chromosome segregation during mitosis.</text>
</comment>
<dbReference type="GO" id="GO:0034080">
    <property type="term" value="P:CENP-A containing chromatin assembly"/>
    <property type="evidence" value="ECO:0007669"/>
    <property type="project" value="TreeGrafter"/>
</dbReference>
<evidence type="ECO:0000313" key="18">
    <source>
        <dbReference type="EMBL" id="KAG8583250.1"/>
    </source>
</evidence>
<evidence type="ECO:0000256" key="1">
    <source>
        <dbReference type="ARBA" id="ARBA00003694"/>
    </source>
</evidence>
<comment type="subcellular location">
    <subcellularLocation>
        <location evidence="3">Chromosome</location>
        <location evidence="3">Centromere</location>
    </subcellularLocation>
    <subcellularLocation>
        <location evidence="2">Nucleus</location>
    </subcellularLocation>
</comment>
<keyword evidence="6" id="KW-0597">Phosphoprotein</keyword>
<evidence type="ECO:0000256" key="3">
    <source>
        <dbReference type="ARBA" id="ARBA00004584"/>
    </source>
</evidence>
<evidence type="ECO:0000256" key="14">
    <source>
        <dbReference type="ARBA" id="ARBA00023328"/>
    </source>
</evidence>
<keyword evidence="11" id="KW-0832">Ubl conjugation</keyword>
<keyword evidence="7" id="KW-0132">Cell division</keyword>
<feature type="domain" description="Mis18" evidence="17">
    <location>
        <begin position="21"/>
        <end position="118"/>
    </location>
</feature>
<evidence type="ECO:0000256" key="11">
    <source>
        <dbReference type="ARBA" id="ARBA00022843"/>
    </source>
</evidence>
<accession>A0AAV7CDX7</accession>
<dbReference type="GO" id="GO:0051301">
    <property type="term" value="P:cell division"/>
    <property type="evidence" value="ECO:0007669"/>
    <property type="project" value="UniProtKB-KW"/>
</dbReference>
<keyword evidence="4" id="KW-0158">Chromosome</keyword>
<dbReference type="GO" id="GO:0000775">
    <property type="term" value="C:chromosome, centromeric region"/>
    <property type="evidence" value="ECO:0007669"/>
    <property type="project" value="UniProtKB-SubCell"/>
</dbReference>
<dbReference type="PROSITE" id="PS51793">
    <property type="entry name" value="MIS18"/>
    <property type="match status" value="1"/>
</dbReference>
<organism evidence="18 19">
    <name type="scientific">Engystomops pustulosus</name>
    <name type="common">Tungara frog</name>
    <name type="synonym">Physalaemus pustulosus</name>
    <dbReference type="NCBI Taxonomy" id="76066"/>
    <lineage>
        <taxon>Eukaryota</taxon>
        <taxon>Metazoa</taxon>
        <taxon>Chordata</taxon>
        <taxon>Craniata</taxon>
        <taxon>Vertebrata</taxon>
        <taxon>Euteleostomi</taxon>
        <taxon>Amphibia</taxon>
        <taxon>Batrachia</taxon>
        <taxon>Anura</taxon>
        <taxon>Neobatrachia</taxon>
        <taxon>Hyloidea</taxon>
        <taxon>Leptodactylidae</taxon>
        <taxon>Leiuperinae</taxon>
        <taxon>Engystomops</taxon>
    </lineage>
</organism>
<dbReference type="Pfam" id="PF03226">
    <property type="entry name" value="Yippee-Mis18"/>
    <property type="match status" value="1"/>
</dbReference>
<evidence type="ECO:0000256" key="7">
    <source>
        <dbReference type="ARBA" id="ARBA00022618"/>
    </source>
</evidence>
<evidence type="ECO:0000256" key="6">
    <source>
        <dbReference type="ARBA" id="ARBA00022553"/>
    </source>
</evidence>
<evidence type="ECO:0000256" key="5">
    <source>
        <dbReference type="ARBA" id="ARBA00022499"/>
    </source>
</evidence>
<dbReference type="InterPro" id="IPR004910">
    <property type="entry name" value="Yippee/Mis18/Cereblon"/>
</dbReference>
<evidence type="ECO:0000259" key="17">
    <source>
        <dbReference type="PROSITE" id="PS51793"/>
    </source>
</evidence>
<keyword evidence="10" id="KW-0862">Zinc</keyword>
<evidence type="ECO:0000256" key="16">
    <source>
        <dbReference type="RuleBase" id="RU110713"/>
    </source>
</evidence>
<keyword evidence="9" id="KW-0498">Mitosis</keyword>
<keyword evidence="5" id="KW-1017">Isopeptide bond</keyword>
<dbReference type="EMBL" id="WNYA01000003">
    <property type="protein sequence ID" value="KAG8583250.1"/>
    <property type="molecule type" value="Genomic_DNA"/>
</dbReference>
<evidence type="ECO:0000256" key="4">
    <source>
        <dbReference type="ARBA" id="ARBA00022454"/>
    </source>
</evidence>
<dbReference type="EMBL" id="WNYA01000003">
    <property type="protein sequence ID" value="KAG8583249.1"/>
    <property type="molecule type" value="Genomic_DNA"/>
</dbReference>
<dbReference type="PANTHER" id="PTHR16431">
    <property type="entry name" value="NEUROGENIC PROTEIN MASTERMIND"/>
    <property type="match status" value="1"/>
</dbReference>
<keyword evidence="14" id="KW-0137">Centromere</keyword>
<proteinExistence type="inferred from homology"/>
<keyword evidence="13" id="KW-0131">Cell cycle</keyword>
<dbReference type="InterPro" id="IPR034752">
    <property type="entry name" value="Mis18"/>
</dbReference>
<sequence>MAVTFPANFSLTNLQRRLEPGIVYVCGSCRLPIGDHNDWSSDHVGDNVILMKAVSQFVKSGKLTTSSDPGDAGSQYQPLSCNSCHNVLGKFYSSTPANLNYKLNLYNIDKNVIDRYKF</sequence>
<comment type="similarity">
    <text evidence="16">Belongs to the yippee family.</text>
</comment>
<evidence type="ECO:0000256" key="10">
    <source>
        <dbReference type="ARBA" id="ARBA00022833"/>
    </source>
</evidence>
<evidence type="ECO:0000256" key="2">
    <source>
        <dbReference type="ARBA" id="ARBA00004123"/>
    </source>
</evidence>
<evidence type="ECO:0000256" key="8">
    <source>
        <dbReference type="ARBA" id="ARBA00022723"/>
    </source>
</evidence>
<dbReference type="Proteomes" id="UP000824782">
    <property type="component" value="Unassembled WGS sequence"/>
</dbReference>
<comment type="subunit">
    <text evidence="15">Homodimer, and heterodimer with OIP5/MIS18B. Identified in a complex containing MIS18A, OIP5/MIS18B, MIS18BP1, RBBP7 and RBBP4.</text>
</comment>
<evidence type="ECO:0000256" key="12">
    <source>
        <dbReference type="ARBA" id="ARBA00023242"/>
    </source>
</evidence>
<keyword evidence="19" id="KW-1185">Reference proteome</keyword>
<name>A0AAV7CDX7_ENGPU</name>
<evidence type="ECO:0000256" key="15">
    <source>
        <dbReference type="ARBA" id="ARBA00046705"/>
    </source>
</evidence>
<keyword evidence="8" id="KW-0479">Metal-binding</keyword>
<keyword evidence="12" id="KW-0539">Nucleus</keyword>
<gene>
    <name evidence="18" type="ORF">GDO81_008339</name>
</gene>
<reference evidence="18" key="1">
    <citation type="thesis" date="2020" institute="ProQuest LLC" country="789 East Eisenhower Parkway, Ann Arbor, MI, USA">
        <title>Comparative Genomics and Chromosome Evolution.</title>
        <authorList>
            <person name="Mudd A.B."/>
        </authorList>
    </citation>
    <scope>NUCLEOTIDE SEQUENCE</scope>
    <source>
        <strain evidence="18">237g6f4</strain>
        <tissue evidence="18">Blood</tissue>
    </source>
</reference>
<dbReference type="GO" id="GO:0005634">
    <property type="term" value="C:nucleus"/>
    <property type="evidence" value="ECO:0007669"/>
    <property type="project" value="UniProtKB-SubCell"/>
</dbReference>
<protein>
    <recommendedName>
        <fullName evidence="16">Protein yippee-like</fullName>
    </recommendedName>
</protein>
<dbReference type="PANTHER" id="PTHR16431:SF2">
    <property type="entry name" value="PROTEIN MIS18-ALPHA"/>
    <property type="match status" value="1"/>
</dbReference>
<dbReference type="AlphaFoldDB" id="A0AAV7CDX7"/>
<evidence type="ECO:0000256" key="13">
    <source>
        <dbReference type="ARBA" id="ARBA00023306"/>
    </source>
</evidence>